<dbReference type="CDD" id="cd06278">
    <property type="entry name" value="PBP1_LacI-like"/>
    <property type="match status" value="1"/>
</dbReference>
<evidence type="ECO:0000256" key="1">
    <source>
        <dbReference type="ARBA" id="ARBA00022491"/>
    </source>
</evidence>
<evidence type="ECO:0000259" key="5">
    <source>
        <dbReference type="PROSITE" id="PS50932"/>
    </source>
</evidence>
<dbReference type="InterPro" id="IPR028082">
    <property type="entry name" value="Peripla_BP_I"/>
</dbReference>
<dbReference type="PANTHER" id="PTHR30146">
    <property type="entry name" value="LACI-RELATED TRANSCRIPTIONAL REPRESSOR"/>
    <property type="match status" value="1"/>
</dbReference>
<reference evidence="6 7" key="1">
    <citation type="submission" date="2020-04" db="EMBL/GenBank/DDBJ databases">
        <title>Paraburkholderia sp. G-4-1-8 isolated from soil.</title>
        <authorList>
            <person name="Dahal R.H."/>
        </authorList>
    </citation>
    <scope>NUCLEOTIDE SEQUENCE [LARGE SCALE GENOMIC DNA]</scope>
    <source>
        <strain evidence="6 7">G-4-1-8</strain>
    </source>
</reference>
<organism evidence="6 7">
    <name type="scientific">Paraburkholderia antibiotica</name>
    <dbReference type="NCBI Taxonomy" id="2728839"/>
    <lineage>
        <taxon>Bacteria</taxon>
        <taxon>Pseudomonadati</taxon>
        <taxon>Pseudomonadota</taxon>
        <taxon>Betaproteobacteria</taxon>
        <taxon>Burkholderiales</taxon>
        <taxon>Burkholderiaceae</taxon>
        <taxon>Paraburkholderia</taxon>
    </lineage>
</organism>
<keyword evidence="2" id="KW-0805">Transcription regulation</keyword>
<accession>A0A7X9ZXM5</accession>
<dbReference type="Gene3D" id="3.40.50.2300">
    <property type="match status" value="2"/>
</dbReference>
<name>A0A7X9ZXM5_9BURK</name>
<dbReference type="PROSITE" id="PS50932">
    <property type="entry name" value="HTH_LACI_2"/>
    <property type="match status" value="1"/>
</dbReference>
<evidence type="ECO:0000256" key="4">
    <source>
        <dbReference type="ARBA" id="ARBA00023163"/>
    </source>
</evidence>
<dbReference type="Gene3D" id="1.10.260.40">
    <property type="entry name" value="lambda repressor-like DNA-binding domains"/>
    <property type="match status" value="1"/>
</dbReference>
<sequence length="334" mass="36928">MKRTVTSHDIARLAGVSQPTVSRVLTGNDRVNPETRSRVLAAARELKYRPNGNARAMRTSRTGNVGIVVSRLTNPLYPEMLEAIGQRLTAHSLRMVMWNTDEINEKLALDAVYESLVDGVIMTTATDASSRLYETLRLNTPVVLINRSVERWACDQVTSDNLKGGALVARHFVEAGRKRIGLLGGPTSASTIRERQTGFRLQLDSMGAALLPEHCISVETFSYQQGYAAAKELLTRTRQPPDSLFCVNDILAIGAIDAARSLDLSIPDDLWIVGYDDIEQASWEAFDLTTVRQPLDAMTEQTIEFLLDRMDGHDGPPRYQSLPNELIVRGSTSS</sequence>
<evidence type="ECO:0000256" key="3">
    <source>
        <dbReference type="ARBA" id="ARBA00023125"/>
    </source>
</evidence>
<keyword evidence="4" id="KW-0804">Transcription</keyword>
<dbReference type="SUPFAM" id="SSF53822">
    <property type="entry name" value="Periplasmic binding protein-like I"/>
    <property type="match status" value="1"/>
</dbReference>
<comment type="caution">
    <text evidence="6">The sequence shown here is derived from an EMBL/GenBank/DDBJ whole genome shotgun (WGS) entry which is preliminary data.</text>
</comment>
<dbReference type="InterPro" id="IPR046335">
    <property type="entry name" value="LacI/GalR-like_sensor"/>
</dbReference>
<dbReference type="SUPFAM" id="SSF47413">
    <property type="entry name" value="lambda repressor-like DNA-binding domains"/>
    <property type="match status" value="1"/>
</dbReference>
<dbReference type="Pfam" id="PF13377">
    <property type="entry name" value="Peripla_BP_3"/>
    <property type="match status" value="1"/>
</dbReference>
<dbReference type="CDD" id="cd01392">
    <property type="entry name" value="HTH_LacI"/>
    <property type="match status" value="1"/>
</dbReference>
<dbReference type="GO" id="GO:0000976">
    <property type="term" value="F:transcription cis-regulatory region binding"/>
    <property type="evidence" value="ECO:0007669"/>
    <property type="project" value="TreeGrafter"/>
</dbReference>
<dbReference type="SMART" id="SM00354">
    <property type="entry name" value="HTH_LACI"/>
    <property type="match status" value="1"/>
</dbReference>
<dbReference type="AlphaFoldDB" id="A0A7X9ZXM5"/>
<dbReference type="EMBL" id="JABBFZ010000008">
    <property type="protein sequence ID" value="NML32212.1"/>
    <property type="molecule type" value="Genomic_DNA"/>
</dbReference>
<evidence type="ECO:0000313" key="7">
    <source>
        <dbReference type="Proteomes" id="UP000583127"/>
    </source>
</evidence>
<feature type="domain" description="HTH lacI-type" evidence="5">
    <location>
        <begin position="5"/>
        <end position="59"/>
    </location>
</feature>
<proteinExistence type="predicted"/>
<gene>
    <name evidence="6" type="ORF">HHL14_15365</name>
</gene>
<keyword evidence="7" id="KW-1185">Reference proteome</keyword>
<dbReference type="InterPro" id="IPR000843">
    <property type="entry name" value="HTH_LacI"/>
</dbReference>
<dbReference type="PANTHER" id="PTHR30146:SF148">
    <property type="entry name" value="HTH-TYPE TRANSCRIPTIONAL REPRESSOR PURR-RELATED"/>
    <property type="match status" value="1"/>
</dbReference>
<protein>
    <submittedName>
        <fullName evidence="6">LacI family transcriptional regulator</fullName>
    </submittedName>
</protein>
<keyword evidence="3" id="KW-0238">DNA-binding</keyword>
<dbReference type="GO" id="GO:0003700">
    <property type="term" value="F:DNA-binding transcription factor activity"/>
    <property type="evidence" value="ECO:0007669"/>
    <property type="project" value="TreeGrafter"/>
</dbReference>
<dbReference type="Pfam" id="PF00356">
    <property type="entry name" value="LacI"/>
    <property type="match status" value="1"/>
</dbReference>
<evidence type="ECO:0000313" key="6">
    <source>
        <dbReference type="EMBL" id="NML32212.1"/>
    </source>
</evidence>
<evidence type="ECO:0000256" key="2">
    <source>
        <dbReference type="ARBA" id="ARBA00023015"/>
    </source>
</evidence>
<dbReference type="Proteomes" id="UP000583127">
    <property type="component" value="Unassembled WGS sequence"/>
</dbReference>
<keyword evidence="1" id="KW-0678">Repressor</keyword>
<dbReference type="InterPro" id="IPR010982">
    <property type="entry name" value="Lambda_DNA-bd_dom_sf"/>
</dbReference>